<reference evidence="2" key="2">
    <citation type="submission" date="2020-09" db="EMBL/GenBank/DDBJ databases">
        <authorList>
            <person name="Sun Q."/>
            <person name="Zhou Y."/>
        </authorList>
    </citation>
    <scope>NUCLEOTIDE SEQUENCE</scope>
    <source>
        <strain evidence="2">CGMCC 1.15095</strain>
    </source>
</reference>
<protein>
    <recommendedName>
        <fullName evidence="4">UrcA family protein</fullName>
    </recommendedName>
</protein>
<feature type="chain" id="PRO_5037563391" description="UrcA family protein" evidence="1">
    <location>
        <begin position="20"/>
        <end position="125"/>
    </location>
</feature>
<accession>A0A916X6C2</accession>
<keyword evidence="1" id="KW-0732">Signal</keyword>
<feature type="signal peptide" evidence="1">
    <location>
        <begin position="1"/>
        <end position="19"/>
    </location>
</feature>
<dbReference type="Proteomes" id="UP000608154">
    <property type="component" value="Unassembled WGS sequence"/>
</dbReference>
<name>A0A916X6C2_9SPHN</name>
<sequence length="125" mass="13355">MVRKVLAVVLALGVPAALAQETDESREIIVEAPRSVPLAVERSPYTGAASVISTVRIPVFYHDLDLARPGDDERLMTRVATVARDVCRELDRLHPLDPDTDCVKQAIASGTAAAKVAIAQARAGQ</sequence>
<evidence type="ECO:0000313" key="2">
    <source>
        <dbReference type="EMBL" id="GGC07886.1"/>
    </source>
</evidence>
<gene>
    <name evidence="2" type="ORF">GCM10011494_28160</name>
</gene>
<proteinExistence type="predicted"/>
<dbReference type="EMBL" id="BMHK01000020">
    <property type="protein sequence ID" value="GGC07886.1"/>
    <property type="molecule type" value="Genomic_DNA"/>
</dbReference>
<dbReference type="InterPro" id="IPR030972">
    <property type="entry name" value="UrcA_uranyl"/>
</dbReference>
<evidence type="ECO:0008006" key="4">
    <source>
        <dbReference type="Google" id="ProtNLM"/>
    </source>
</evidence>
<dbReference type="NCBIfam" id="TIGR04433">
    <property type="entry name" value="UrcA_uranyl"/>
    <property type="match status" value="1"/>
</dbReference>
<keyword evidence="3" id="KW-1185">Reference proteome</keyword>
<reference evidence="2" key="1">
    <citation type="journal article" date="2014" name="Int. J. Syst. Evol. Microbiol.">
        <title>Complete genome sequence of Corynebacterium casei LMG S-19264T (=DSM 44701T), isolated from a smear-ripened cheese.</title>
        <authorList>
            <consortium name="US DOE Joint Genome Institute (JGI-PGF)"/>
            <person name="Walter F."/>
            <person name="Albersmeier A."/>
            <person name="Kalinowski J."/>
            <person name="Ruckert C."/>
        </authorList>
    </citation>
    <scope>NUCLEOTIDE SEQUENCE</scope>
    <source>
        <strain evidence="2">CGMCC 1.15095</strain>
    </source>
</reference>
<evidence type="ECO:0000313" key="3">
    <source>
        <dbReference type="Proteomes" id="UP000608154"/>
    </source>
</evidence>
<evidence type="ECO:0000256" key="1">
    <source>
        <dbReference type="SAM" id="SignalP"/>
    </source>
</evidence>
<dbReference type="AlphaFoldDB" id="A0A916X6C2"/>
<comment type="caution">
    <text evidence="2">The sequence shown here is derived from an EMBL/GenBank/DDBJ whole genome shotgun (WGS) entry which is preliminary data.</text>
</comment>
<organism evidence="2 3">
    <name type="scientific">Novosphingobium endophyticum</name>
    <dbReference type="NCBI Taxonomy" id="1955250"/>
    <lineage>
        <taxon>Bacteria</taxon>
        <taxon>Pseudomonadati</taxon>
        <taxon>Pseudomonadota</taxon>
        <taxon>Alphaproteobacteria</taxon>
        <taxon>Sphingomonadales</taxon>
        <taxon>Sphingomonadaceae</taxon>
        <taxon>Novosphingobium</taxon>
    </lineage>
</organism>